<comment type="caution">
    <text evidence="1">The sequence shown here is derived from an EMBL/GenBank/DDBJ whole genome shotgun (WGS) entry which is preliminary data.</text>
</comment>
<reference evidence="1 2" key="2">
    <citation type="journal article" date="2022" name="Mol. Ecol. Resour.">
        <title>The genomes of chicory, endive, great burdock and yacon provide insights into Asteraceae paleo-polyploidization history and plant inulin production.</title>
        <authorList>
            <person name="Fan W."/>
            <person name="Wang S."/>
            <person name="Wang H."/>
            <person name="Wang A."/>
            <person name="Jiang F."/>
            <person name="Liu H."/>
            <person name="Zhao H."/>
            <person name="Xu D."/>
            <person name="Zhang Y."/>
        </authorList>
    </citation>
    <scope>NUCLEOTIDE SEQUENCE [LARGE SCALE GENOMIC DNA]</scope>
    <source>
        <strain evidence="2">cv. Punajuju</strain>
        <tissue evidence="1">Leaves</tissue>
    </source>
</reference>
<proteinExistence type="predicted"/>
<keyword evidence="2" id="KW-1185">Reference proteome</keyword>
<sequence>MIFLRQTTEDLKIQLAAHLVAHYLYSIQQQRRPNSPTAEVDRNSNLKRAGFNTSNLWQGAWEAIVRAFEKDHISLGEASQIMVQNPISKKLVQRTQQHLDELERKEADIKRNAALSATKYAEACQELGLQGVNVKLELLQTATTSLRDTFSKMLHVLNCDSVSQAIEFFSNFVKDAHTEKYKDPENVLPKLRDIIDNPPPLDVSPASEVLASVNSQTNPKNEMTFDVDHVPYTID</sequence>
<accession>A0ACB9GE04</accession>
<dbReference type="Proteomes" id="UP001055811">
    <property type="component" value="Linkage Group LG02"/>
</dbReference>
<reference evidence="2" key="1">
    <citation type="journal article" date="2022" name="Mol. Ecol. Resour.">
        <title>The genomes of chicory, endive, great burdock and yacon provide insights into Asteraceae palaeo-polyploidization history and plant inulin production.</title>
        <authorList>
            <person name="Fan W."/>
            <person name="Wang S."/>
            <person name="Wang H."/>
            <person name="Wang A."/>
            <person name="Jiang F."/>
            <person name="Liu H."/>
            <person name="Zhao H."/>
            <person name="Xu D."/>
            <person name="Zhang Y."/>
        </authorList>
    </citation>
    <scope>NUCLEOTIDE SEQUENCE [LARGE SCALE GENOMIC DNA]</scope>
    <source>
        <strain evidence="2">cv. Punajuju</strain>
    </source>
</reference>
<organism evidence="1 2">
    <name type="scientific">Cichorium intybus</name>
    <name type="common">Chicory</name>
    <dbReference type="NCBI Taxonomy" id="13427"/>
    <lineage>
        <taxon>Eukaryota</taxon>
        <taxon>Viridiplantae</taxon>
        <taxon>Streptophyta</taxon>
        <taxon>Embryophyta</taxon>
        <taxon>Tracheophyta</taxon>
        <taxon>Spermatophyta</taxon>
        <taxon>Magnoliopsida</taxon>
        <taxon>eudicotyledons</taxon>
        <taxon>Gunneridae</taxon>
        <taxon>Pentapetalae</taxon>
        <taxon>asterids</taxon>
        <taxon>campanulids</taxon>
        <taxon>Asterales</taxon>
        <taxon>Asteraceae</taxon>
        <taxon>Cichorioideae</taxon>
        <taxon>Cichorieae</taxon>
        <taxon>Cichoriinae</taxon>
        <taxon>Cichorium</taxon>
    </lineage>
</organism>
<dbReference type="EMBL" id="CM042010">
    <property type="protein sequence ID" value="KAI3781423.1"/>
    <property type="molecule type" value="Genomic_DNA"/>
</dbReference>
<evidence type="ECO:0000313" key="2">
    <source>
        <dbReference type="Proteomes" id="UP001055811"/>
    </source>
</evidence>
<gene>
    <name evidence="1" type="ORF">L2E82_11437</name>
</gene>
<name>A0ACB9GE04_CICIN</name>
<protein>
    <submittedName>
        <fullName evidence="1">Uncharacterized protein</fullName>
    </submittedName>
</protein>
<evidence type="ECO:0000313" key="1">
    <source>
        <dbReference type="EMBL" id="KAI3781423.1"/>
    </source>
</evidence>